<proteinExistence type="predicted"/>
<evidence type="ECO:0000313" key="1">
    <source>
        <dbReference type="EMBL" id="KAK3338989.1"/>
    </source>
</evidence>
<dbReference type="GO" id="GO:0016757">
    <property type="term" value="F:glycosyltransferase activity"/>
    <property type="evidence" value="ECO:0007669"/>
    <property type="project" value="UniProtKB-KW"/>
</dbReference>
<dbReference type="PANTHER" id="PTHR34144:SF5">
    <property type="entry name" value="ALPHA-1,3-MANNOSYLTRANSFERASE CMT1"/>
    <property type="match status" value="1"/>
</dbReference>
<dbReference type="EMBL" id="JAUEPP010000007">
    <property type="protein sequence ID" value="KAK3338989.1"/>
    <property type="molecule type" value="Genomic_DNA"/>
</dbReference>
<accession>A0AAE0MP61</accession>
<dbReference type="Pfam" id="PF11735">
    <property type="entry name" value="CAP59_mtransfer"/>
    <property type="match status" value="1"/>
</dbReference>
<dbReference type="GeneID" id="87867937"/>
<dbReference type="PANTHER" id="PTHR34144">
    <property type="entry name" value="CHROMOSOME 8, WHOLE GENOME SHOTGUN SEQUENCE"/>
    <property type="match status" value="1"/>
</dbReference>
<comment type="caution">
    <text evidence="1">The sequence shown here is derived from an EMBL/GenBank/DDBJ whole genome shotgun (WGS) entry which is preliminary data.</text>
</comment>
<dbReference type="AlphaFoldDB" id="A0AAE0MP61"/>
<keyword evidence="1" id="KW-0328">Glycosyltransferase</keyword>
<dbReference type="InterPro" id="IPR021047">
    <property type="entry name" value="Mannosyltransferase_CMT1"/>
</dbReference>
<evidence type="ECO:0000313" key="2">
    <source>
        <dbReference type="Proteomes" id="UP001278500"/>
    </source>
</evidence>
<gene>
    <name evidence="1" type="ORF">B0H65DRAFT_579994</name>
</gene>
<sequence>MNPEKNLPRFEYPAFNPLQYEYLAVQDGDGDADSSGIQYLFALDLRECLHLLPRFIGSISNSHDGTAEVLEALRPELDALTTAYYFKSNDINRKQGARIEKLAELRNLALQPMLDPKDSKLYPAEANMTVIFLNDVAACTDDILDIVIKPGMPVLWGFYTKQWWHGRSRGLCSKTSSKLLT</sequence>
<organism evidence="1 2">
    <name type="scientific">Neurospora tetraspora</name>
    <dbReference type="NCBI Taxonomy" id="94610"/>
    <lineage>
        <taxon>Eukaryota</taxon>
        <taxon>Fungi</taxon>
        <taxon>Dikarya</taxon>
        <taxon>Ascomycota</taxon>
        <taxon>Pezizomycotina</taxon>
        <taxon>Sordariomycetes</taxon>
        <taxon>Sordariomycetidae</taxon>
        <taxon>Sordariales</taxon>
        <taxon>Sordariaceae</taxon>
        <taxon>Neurospora</taxon>
    </lineage>
</organism>
<reference evidence="1" key="2">
    <citation type="submission" date="2023-06" db="EMBL/GenBank/DDBJ databases">
        <authorList>
            <consortium name="Lawrence Berkeley National Laboratory"/>
            <person name="Haridas S."/>
            <person name="Hensen N."/>
            <person name="Bonometti L."/>
            <person name="Westerberg I."/>
            <person name="Brannstrom I.O."/>
            <person name="Guillou S."/>
            <person name="Cros-Aarteil S."/>
            <person name="Calhoun S."/>
            <person name="Kuo A."/>
            <person name="Mondo S."/>
            <person name="Pangilinan J."/>
            <person name="Riley R."/>
            <person name="Labutti K."/>
            <person name="Andreopoulos B."/>
            <person name="Lipzen A."/>
            <person name="Chen C."/>
            <person name="Yanf M."/>
            <person name="Daum C."/>
            <person name="Ng V."/>
            <person name="Clum A."/>
            <person name="Steindorff A."/>
            <person name="Ohm R."/>
            <person name="Martin F."/>
            <person name="Silar P."/>
            <person name="Natvig D."/>
            <person name="Lalanne C."/>
            <person name="Gautier V."/>
            <person name="Ament-Velasquez S.L."/>
            <person name="Kruys A."/>
            <person name="Hutchinson M.I."/>
            <person name="Powell A.J."/>
            <person name="Barry K."/>
            <person name="Miller A.N."/>
            <person name="Grigoriev I.V."/>
            <person name="Debuchy R."/>
            <person name="Gladieux P."/>
            <person name="Thoren M.H."/>
            <person name="Johannesson H."/>
        </authorList>
    </citation>
    <scope>NUCLEOTIDE SEQUENCE</scope>
    <source>
        <strain evidence="1">CBS 560.94</strain>
    </source>
</reference>
<keyword evidence="2" id="KW-1185">Reference proteome</keyword>
<reference evidence="1" key="1">
    <citation type="journal article" date="2023" name="Mol. Phylogenet. Evol.">
        <title>Genome-scale phylogeny and comparative genomics of the fungal order Sordariales.</title>
        <authorList>
            <person name="Hensen N."/>
            <person name="Bonometti L."/>
            <person name="Westerberg I."/>
            <person name="Brannstrom I.O."/>
            <person name="Guillou S."/>
            <person name="Cros-Aarteil S."/>
            <person name="Calhoun S."/>
            <person name="Haridas S."/>
            <person name="Kuo A."/>
            <person name="Mondo S."/>
            <person name="Pangilinan J."/>
            <person name="Riley R."/>
            <person name="LaButti K."/>
            <person name="Andreopoulos B."/>
            <person name="Lipzen A."/>
            <person name="Chen C."/>
            <person name="Yan M."/>
            <person name="Daum C."/>
            <person name="Ng V."/>
            <person name="Clum A."/>
            <person name="Steindorff A."/>
            <person name="Ohm R.A."/>
            <person name="Martin F."/>
            <person name="Silar P."/>
            <person name="Natvig D.O."/>
            <person name="Lalanne C."/>
            <person name="Gautier V."/>
            <person name="Ament-Velasquez S.L."/>
            <person name="Kruys A."/>
            <person name="Hutchinson M.I."/>
            <person name="Powell A.J."/>
            <person name="Barry K."/>
            <person name="Miller A.N."/>
            <person name="Grigoriev I.V."/>
            <person name="Debuchy R."/>
            <person name="Gladieux P."/>
            <person name="Hiltunen Thoren M."/>
            <person name="Johannesson H."/>
        </authorList>
    </citation>
    <scope>NUCLEOTIDE SEQUENCE</scope>
    <source>
        <strain evidence="1">CBS 560.94</strain>
    </source>
</reference>
<keyword evidence="1" id="KW-0808">Transferase</keyword>
<protein>
    <submittedName>
        <fullName evidence="1">Cryptococcal mannosyltransferase 1-domain-containing protein</fullName>
    </submittedName>
</protein>
<dbReference type="Proteomes" id="UP001278500">
    <property type="component" value="Unassembled WGS sequence"/>
</dbReference>
<dbReference type="RefSeq" id="XP_062678349.1">
    <property type="nucleotide sequence ID" value="XM_062830783.1"/>
</dbReference>
<name>A0AAE0MP61_9PEZI</name>